<dbReference type="SMR" id="A2FI22"/>
<evidence type="ECO:0000256" key="1">
    <source>
        <dbReference type="SAM" id="Coils"/>
    </source>
</evidence>
<dbReference type="VEuPathDB" id="TrichDB:TVAG_243390"/>
<sequence>MASQIQKFNVISNQINENQKSVSEKVNEFYEMNKNLEIKTDSLIDSVNAEINGIPSLMQQKFTDLNQEMENRVIDIKNLIENQSNSSVLNNYEEKFQKIQEEINNLMDSQSKNIIKQKDIDQYESNLSNFAKEANSKISELKSSLSQGRSKQNSQFDANFANEIVNRTKALEEFSDFLKKSATDIRNSSFSELQTNSFNLASNLRKFTSGENILDVDKIISDNEVLSLEALKSENFPRVSYYSGVVNSRDPLIPEEDYRTITQKQPKLEEYASRINEIKVKLKNCKKQQIDLLSKYDYRESVARGAKSSIPLLSQRVRQALSSIHK</sequence>
<keyword evidence="3" id="KW-1185">Reference proteome</keyword>
<dbReference type="VEuPathDB" id="TrichDB:TVAGG3_0076150"/>
<dbReference type="InParanoid" id="A2FI22"/>
<dbReference type="KEGG" id="tva:4753204"/>
<evidence type="ECO:0000313" key="3">
    <source>
        <dbReference type="Proteomes" id="UP000001542"/>
    </source>
</evidence>
<name>A2FI22_TRIV3</name>
<organism evidence="2 3">
    <name type="scientific">Trichomonas vaginalis (strain ATCC PRA-98 / G3)</name>
    <dbReference type="NCBI Taxonomy" id="412133"/>
    <lineage>
        <taxon>Eukaryota</taxon>
        <taxon>Metamonada</taxon>
        <taxon>Parabasalia</taxon>
        <taxon>Trichomonadida</taxon>
        <taxon>Trichomonadidae</taxon>
        <taxon>Trichomonas</taxon>
    </lineage>
</organism>
<dbReference type="Proteomes" id="UP000001542">
    <property type="component" value="Unassembled WGS sequence"/>
</dbReference>
<feature type="coiled-coil region" evidence="1">
    <location>
        <begin position="66"/>
        <end position="109"/>
    </location>
</feature>
<reference evidence="2" key="2">
    <citation type="journal article" date="2007" name="Science">
        <title>Draft genome sequence of the sexually transmitted pathogen Trichomonas vaginalis.</title>
        <authorList>
            <person name="Carlton J.M."/>
            <person name="Hirt R.P."/>
            <person name="Silva J.C."/>
            <person name="Delcher A.L."/>
            <person name="Schatz M."/>
            <person name="Zhao Q."/>
            <person name="Wortman J.R."/>
            <person name="Bidwell S.L."/>
            <person name="Alsmark U.C.M."/>
            <person name="Besteiro S."/>
            <person name="Sicheritz-Ponten T."/>
            <person name="Noel C.J."/>
            <person name="Dacks J.B."/>
            <person name="Foster P.G."/>
            <person name="Simillion C."/>
            <person name="Van de Peer Y."/>
            <person name="Miranda-Saavedra D."/>
            <person name="Barton G.J."/>
            <person name="Westrop G.D."/>
            <person name="Mueller S."/>
            <person name="Dessi D."/>
            <person name="Fiori P.L."/>
            <person name="Ren Q."/>
            <person name="Paulsen I."/>
            <person name="Zhang H."/>
            <person name="Bastida-Corcuera F.D."/>
            <person name="Simoes-Barbosa A."/>
            <person name="Brown M.T."/>
            <person name="Hayes R.D."/>
            <person name="Mukherjee M."/>
            <person name="Okumura C.Y."/>
            <person name="Schneider R."/>
            <person name="Smith A.J."/>
            <person name="Vanacova S."/>
            <person name="Villalvazo M."/>
            <person name="Haas B.J."/>
            <person name="Pertea M."/>
            <person name="Feldblyum T.V."/>
            <person name="Utterback T.R."/>
            <person name="Shu C.L."/>
            <person name="Osoegawa K."/>
            <person name="de Jong P.J."/>
            <person name="Hrdy I."/>
            <person name="Horvathova L."/>
            <person name="Zubacova Z."/>
            <person name="Dolezal P."/>
            <person name="Malik S.B."/>
            <person name="Logsdon J.M. Jr."/>
            <person name="Henze K."/>
            <person name="Gupta A."/>
            <person name="Wang C.C."/>
            <person name="Dunne R.L."/>
            <person name="Upcroft J.A."/>
            <person name="Upcroft P."/>
            <person name="White O."/>
            <person name="Salzberg S.L."/>
            <person name="Tang P."/>
            <person name="Chiu C.-H."/>
            <person name="Lee Y.-S."/>
            <person name="Embley T.M."/>
            <person name="Coombs G.H."/>
            <person name="Mottram J.C."/>
            <person name="Tachezy J."/>
            <person name="Fraser-Liggett C.M."/>
            <person name="Johnson P.J."/>
        </authorList>
    </citation>
    <scope>NUCLEOTIDE SEQUENCE [LARGE SCALE GENOMIC DNA]</scope>
    <source>
        <strain evidence="2">G3</strain>
    </source>
</reference>
<evidence type="ECO:0000313" key="2">
    <source>
        <dbReference type="EMBL" id="EAX95450.1"/>
    </source>
</evidence>
<reference evidence="2" key="1">
    <citation type="submission" date="2006-10" db="EMBL/GenBank/DDBJ databases">
        <authorList>
            <person name="Amadeo P."/>
            <person name="Zhao Q."/>
            <person name="Wortman J."/>
            <person name="Fraser-Liggett C."/>
            <person name="Carlton J."/>
        </authorList>
    </citation>
    <scope>NUCLEOTIDE SEQUENCE</scope>
    <source>
        <strain evidence="2">G3</strain>
    </source>
</reference>
<protein>
    <submittedName>
        <fullName evidence="2">Uncharacterized protein</fullName>
    </submittedName>
</protein>
<dbReference type="RefSeq" id="XP_001308380.1">
    <property type="nucleotide sequence ID" value="XM_001308379.1"/>
</dbReference>
<keyword evidence="1" id="KW-0175">Coiled coil</keyword>
<proteinExistence type="predicted"/>
<dbReference type="EMBL" id="DS113805">
    <property type="protein sequence ID" value="EAX95450.1"/>
    <property type="molecule type" value="Genomic_DNA"/>
</dbReference>
<accession>A2FI22</accession>
<dbReference type="AlphaFoldDB" id="A2FI22"/>
<gene>
    <name evidence="2" type="ORF">TVAG_243390</name>
</gene>